<organism evidence="14 15">
    <name type="scientific">Fusarium zealandicum</name>
    <dbReference type="NCBI Taxonomy" id="1053134"/>
    <lineage>
        <taxon>Eukaryota</taxon>
        <taxon>Fungi</taxon>
        <taxon>Dikarya</taxon>
        <taxon>Ascomycota</taxon>
        <taxon>Pezizomycotina</taxon>
        <taxon>Sordariomycetes</taxon>
        <taxon>Hypocreomycetidae</taxon>
        <taxon>Hypocreales</taxon>
        <taxon>Nectriaceae</taxon>
        <taxon>Fusarium</taxon>
        <taxon>Fusarium staphyleae species complex</taxon>
    </lineage>
</organism>
<feature type="signal peptide" evidence="13">
    <location>
        <begin position="1"/>
        <end position="20"/>
    </location>
</feature>
<evidence type="ECO:0000313" key="15">
    <source>
        <dbReference type="Proteomes" id="UP000635477"/>
    </source>
</evidence>
<feature type="transmembrane region" description="Helical" evidence="12">
    <location>
        <begin position="356"/>
        <end position="378"/>
    </location>
</feature>
<gene>
    <name evidence="14" type="ORF">FZEAL_7887</name>
</gene>
<dbReference type="EMBL" id="JABEYC010000653">
    <property type="protein sequence ID" value="KAF4975322.1"/>
    <property type="molecule type" value="Genomic_DNA"/>
</dbReference>
<dbReference type="UniPathway" id="UPA00378"/>
<dbReference type="EC" id="2.4.1.-" evidence="12"/>
<dbReference type="GO" id="GO:0005789">
    <property type="term" value="C:endoplasmic reticulum membrane"/>
    <property type="evidence" value="ECO:0007669"/>
    <property type="project" value="UniProtKB-SubCell"/>
</dbReference>
<feature type="transmembrane region" description="Helical" evidence="12">
    <location>
        <begin position="119"/>
        <end position="142"/>
    </location>
</feature>
<keyword evidence="15" id="KW-1185">Reference proteome</keyword>
<dbReference type="Pfam" id="PF03901">
    <property type="entry name" value="Glyco_transf_22"/>
    <property type="match status" value="1"/>
</dbReference>
<protein>
    <recommendedName>
        <fullName evidence="12">Mannosyltransferase</fullName>
        <ecNumber evidence="12">2.4.1.-</ecNumber>
    </recommendedName>
</protein>
<comment type="subcellular location">
    <subcellularLocation>
        <location evidence="1 12">Endoplasmic reticulum membrane</location>
        <topology evidence="1 12">Multi-pass membrane protein</topology>
    </subcellularLocation>
</comment>
<sequence>MKALDILLASLLITIPLAHLLLSPYSKVEESFNLQATHDILVYGTPTRNIHGRLLQSYDHFTFPGAVPRTFLGAVLLAGIGQPVVALVGFQHAQLVVRGLLGAANAAALLTFRNALRRAYGAGVAAWWVVLMASQFHVNYYLSRTLPNMYAFGLTTVASAFLLPQASPQISVIRQKQSVALLVIAAAIFRSEVALLLITTALYLLLTRRITLQPLILVFLGSFSVALLVSVPLDSYFWQKPLWPELWGFYYNAVLGSSSEWGVSPWHYYLTSALPRLLLNPLAPLLALFALAQPGTSRAAQAMLIPNLLFVAIYSLQPHKEARFIFYVVPPLTAAAALGANFVTSRASSKATVYSAASAALGLSVIITFAASTVMLLLSSLNYPGGDALEQLYSVARNDPLPVVDVHADVLTCMTGLTLFGQNPSARPVAFGITPDPEAADPVFRFDKTEEKDKLSWLSFWQGFDYVLAEDPTKVLGDWHVVGVVSGYEGIEILKPGSSAASDASEEGNLGAAKVLGLGARVAEVRDFVRGYTGGWWAGPRMSPRIRILRRHR</sequence>
<evidence type="ECO:0000256" key="3">
    <source>
        <dbReference type="ARBA" id="ARBA00007063"/>
    </source>
</evidence>
<name>A0A8H4UEZ8_9HYPO</name>
<dbReference type="InterPro" id="IPR005599">
    <property type="entry name" value="GPI_mannosylTrfase"/>
</dbReference>
<keyword evidence="4 12" id="KW-0328">Glycosyltransferase</keyword>
<evidence type="ECO:0000256" key="7">
    <source>
        <dbReference type="ARBA" id="ARBA00022824"/>
    </source>
</evidence>
<keyword evidence="6 12" id="KW-0812">Transmembrane</keyword>
<feature type="transmembrane region" description="Helical" evidence="12">
    <location>
        <begin position="324"/>
        <end position="344"/>
    </location>
</feature>
<comment type="catalytic activity">
    <reaction evidence="11">
        <text>an alpha-D-Man-(1-&gt;2)-alpha-D-Man-(1-&gt;2)-alpha-D-Man-(1-&gt;3)-[alpha-D-Man-(1-&gt;2)-alpha-D-Man-(1-&gt;3)-alpha-D-Man-(1-&gt;6)]-beta-D-Man-(1-&gt;4)-beta-D-GlcNAc-(1-&gt;4)-alpha-D-GlcNAc-diphospho-di-trans,poly-cis-dolichol + a di-trans,poly-cis-dolichyl beta-D-mannosyl phosphate = an alpha-D-Man-(1-&gt;2)-alpha-D-Man-(1-&gt;2)-alpha-D-Man-(1-&gt;3)-[alpha-D-Man-(1-&gt;2)-alpha-D-Man-(1-&gt;3)-[alpha-D-Man-(1-&gt;6)]-alpha-D-Man-(1-&gt;6)]-beta-D-Man-(1-&gt;4)-beta-D-GlcNAc-(1-&gt;4)-alpha-D-GlcNAc-diphospho-di-trans,poly-cis-dolichol + a di-trans,poly-cis-dolichyl phosphate + H(+)</text>
        <dbReference type="Rhea" id="RHEA:29535"/>
        <dbReference type="Rhea" id="RHEA-COMP:19498"/>
        <dbReference type="Rhea" id="RHEA-COMP:19501"/>
        <dbReference type="Rhea" id="RHEA-COMP:19518"/>
        <dbReference type="Rhea" id="RHEA-COMP:19519"/>
        <dbReference type="ChEBI" id="CHEBI:15378"/>
        <dbReference type="ChEBI" id="CHEBI:57683"/>
        <dbReference type="ChEBI" id="CHEBI:58211"/>
        <dbReference type="ChEBI" id="CHEBI:132517"/>
        <dbReference type="ChEBI" id="CHEBI:132519"/>
        <dbReference type="EC" id="2.4.1.260"/>
    </reaction>
    <physiologicalReaction direction="left-to-right" evidence="11">
        <dbReference type="Rhea" id="RHEA:29536"/>
    </physiologicalReaction>
</comment>
<evidence type="ECO:0000256" key="13">
    <source>
        <dbReference type="SAM" id="SignalP"/>
    </source>
</evidence>
<feature type="transmembrane region" description="Helical" evidence="12">
    <location>
        <begin position="179"/>
        <end position="206"/>
    </location>
</feature>
<comment type="function">
    <text evidence="10">Mannosyltransferase that operates in the biosynthetic pathway of dolichol-linked oligosaccharides, the glycan precursors employed in protein asparagine (N)-glycosylation. The assembly of dolichol-linked oligosaccharides begins on the cytosolic side of the endoplasmic reticulum membrane and finishes in its lumen. The sequential addition of sugars to dolichol pyrophosphate produces dolichol-linked oligosaccharides containing fourteen sugars, including two GlcNAcs, nine mannoses and three glucoses. Once assembled, the oligosaccharide is transferred from the lipid to nascent proteins by oligosaccharyltransferases. In the lumen of the endoplasmic reticulum, adds the eighth mannose residue in an alpha-1,6 linkage onto Man(7)GlcNAc(2)-PP-dolichol to produce Man(8)GlcNAc(2)-PP-dolichol.</text>
</comment>
<evidence type="ECO:0000256" key="10">
    <source>
        <dbReference type="ARBA" id="ARBA00044721"/>
    </source>
</evidence>
<evidence type="ECO:0000256" key="1">
    <source>
        <dbReference type="ARBA" id="ARBA00004477"/>
    </source>
</evidence>
<evidence type="ECO:0000256" key="8">
    <source>
        <dbReference type="ARBA" id="ARBA00022989"/>
    </source>
</evidence>
<evidence type="ECO:0000313" key="14">
    <source>
        <dbReference type="EMBL" id="KAF4975322.1"/>
    </source>
</evidence>
<keyword evidence="5" id="KW-0808">Transferase</keyword>
<evidence type="ECO:0000256" key="5">
    <source>
        <dbReference type="ARBA" id="ARBA00022679"/>
    </source>
</evidence>
<dbReference type="Proteomes" id="UP000635477">
    <property type="component" value="Unassembled WGS sequence"/>
</dbReference>
<keyword evidence="8 12" id="KW-1133">Transmembrane helix</keyword>
<dbReference type="AlphaFoldDB" id="A0A8H4UEZ8"/>
<dbReference type="GO" id="GO:0006487">
    <property type="term" value="P:protein N-linked glycosylation"/>
    <property type="evidence" value="ECO:0007669"/>
    <property type="project" value="TreeGrafter"/>
</dbReference>
<dbReference type="OrthoDB" id="19039at2759"/>
<reference evidence="14" key="1">
    <citation type="journal article" date="2020" name="BMC Genomics">
        <title>Correction to: Identification and distribution of gene clusters required for synthesis of sphingolipid metabolism inhibitors in diverse species of the filamentous fungus Fusarium.</title>
        <authorList>
            <person name="Kim H.S."/>
            <person name="Lohmar J.M."/>
            <person name="Busman M."/>
            <person name="Brown D.W."/>
            <person name="Naumann T.A."/>
            <person name="Divon H.H."/>
            <person name="Lysoe E."/>
            <person name="Uhlig S."/>
            <person name="Proctor R.H."/>
        </authorList>
    </citation>
    <scope>NUCLEOTIDE SEQUENCE</scope>
    <source>
        <strain evidence="14">NRRL 22465</strain>
    </source>
</reference>
<dbReference type="GO" id="GO:0052917">
    <property type="term" value="F:dol-P-Man:Man(7)GlcNAc(2)-PP-Dol alpha-1,6-mannosyltransferase activity"/>
    <property type="evidence" value="ECO:0007669"/>
    <property type="project" value="UniProtKB-EC"/>
</dbReference>
<evidence type="ECO:0000256" key="12">
    <source>
        <dbReference type="RuleBase" id="RU363075"/>
    </source>
</evidence>
<evidence type="ECO:0000256" key="11">
    <source>
        <dbReference type="ARBA" id="ARBA00048899"/>
    </source>
</evidence>
<feature type="transmembrane region" description="Helical" evidence="12">
    <location>
        <begin position="95"/>
        <end position="113"/>
    </location>
</feature>
<evidence type="ECO:0000256" key="9">
    <source>
        <dbReference type="ARBA" id="ARBA00023136"/>
    </source>
</evidence>
<evidence type="ECO:0000256" key="6">
    <source>
        <dbReference type="ARBA" id="ARBA00022692"/>
    </source>
</evidence>
<dbReference type="PANTHER" id="PTHR22760:SF1">
    <property type="entry name" value="DOL-P-MAN:MAN(7)GLCNAC(2)-PP-DOL ALPHA-1,6-MANNOSYLTRANSFERASE"/>
    <property type="match status" value="1"/>
</dbReference>
<feature type="transmembrane region" description="Helical" evidence="12">
    <location>
        <begin position="149"/>
        <end position="167"/>
    </location>
</feature>
<feature type="transmembrane region" description="Helical" evidence="12">
    <location>
        <begin position="70"/>
        <end position="88"/>
    </location>
</feature>
<reference evidence="14" key="2">
    <citation type="submission" date="2020-05" db="EMBL/GenBank/DDBJ databases">
        <authorList>
            <person name="Kim H.-S."/>
            <person name="Proctor R.H."/>
            <person name="Brown D.W."/>
        </authorList>
    </citation>
    <scope>NUCLEOTIDE SEQUENCE</scope>
    <source>
        <strain evidence="14">NRRL 22465</strain>
    </source>
</reference>
<comment type="pathway">
    <text evidence="2">Protein modification; protein glycosylation.</text>
</comment>
<accession>A0A8H4UEZ8</accession>
<comment type="similarity">
    <text evidence="3 12">Belongs to the glycosyltransferase 22 family.</text>
</comment>
<proteinExistence type="inferred from homology"/>
<keyword evidence="7 12" id="KW-0256">Endoplasmic reticulum</keyword>
<keyword evidence="9 12" id="KW-0472">Membrane</keyword>
<evidence type="ECO:0000256" key="2">
    <source>
        <dbReference type="ARBA" id="ARBA00004922"/>
    </source>
</evidence>
<dbReference type="PANTHER" id="PTHR22760">
    <property type="entry name" value="GLYCOSYLTRANSFERASE"/>
    <property type="match status" value="1"/>
</dbReference>
<keyword evidence="13" id="KW-0732">Signal</keyword>
<comment type="caution">
    <text evidence="14">The sequence shown here is derived from an EMBL/GenBank/DDBJ whole genome shotgun (WGS) entry which is preliminary data.</text>
</comment>
<feature type="transmembrane region" description="Helical" evidence="12">
    <location>
        <begin position="215"/>
        <end position="237"/>
    </location>
</feature>
<feature type="chain" id="PRO_5034949097" description="Mannosyltransferase" evidence="13">
    <location>
        <begin position="21"/>
        <end position="553"/>
    </location>
</feature>
<evidence type="ECO:0000256" key="4">
    <source>
        <dbReference type="ARBA" id="ARBA00022676"/>
    </source>
</evidence>